<comment type="caution">
    <text evidence="2">The sequence shown here is derived from an EMBL/GenBank/DDBJ whole genome shotgun (WGS) entry which is preliminary data.</text>
</comment>
<sequence>MREGPPPSSCWQQRQHHALFLCKASSPRRDMARDRGGFFFKVMIKFLKFGSRRQDDSTGKEARREDKARWRESDVAHVLTRGSSWATTCFSRLLRHSQYGGSVLSQTPHGKRKK</sequence>
<name>A0AAV4D5B9_9GAST</name>
<proteinExistence type="predicted"/>
<organism evidence="2 3">
    <name type="scientific">Plakobranchus ocellatus</name>
    <dbReference type="NCBI Taxonomy" id="259542"/>
    <lineage>
        <taxon>Eukaryota</taxon>
        <taxon>Metazoa</taxon>
        <taxon>Spiralia</taxon>
        <taxon>Lophotrochozoa</taxon>
        <taxon>Mollusca</taxon>
        <taxon>Gastropoda</taxon>
        <taxon>Heterobranchia</taxon>
        <taxon>Euthyneura</taxon>
        <taxon>Panpulmonata</taxon>
        <taxon>Sacoglossa</taxon>
        <taxon>Placobranchoidea</taxon>
        <taxon>Plakobranchidae</taxon>
        <taxon>Plakobranchus</taxon>
    </lineage>
</organism>
<dbReference type="Proteomes" id="UP000735302">
    <property type="component" value="Unassembled WGS sequence"/>
</dbReference>
<dbReference type="EMBL" id="BLXT01007492">
    <property type="protein sequence ID" value="GFO39356.1"/>
    <property type="molecule type" value="Genomic_DNA"/>
</dbReference>
<dbReference type="AlphaFoldDB" id="A0AAV4D5B9"/>
<feature type="region of interest" description="Disordered" evidence="1">
    <location>
        <begin position="51"/>
        <end position="70"/>
    </location>
</feature>
<gene>
    <name evidence="2" type="ORF">PoB_006586100</name>
</gene>
<feature type="compositionally biased region" description="Basic and acidic residues" evidence="1">
    <location>
        <begin position="52"/>
        <end position="70"/>
    </location>
</feature>
<protein>
    <submittedName>
        <fullName evidence="2">Uncharacterized protein</fullName>
    </submittedName>
</protein>
<evidence type="ECO:0000256" key="1">
    <source>
        <dbReference type="SAM" id="MobiDB-lite"/>
    </source>
</evidence>
<evidence type="ECO:0000313" key="2">
    <source>
        <dbReference type="EMBL" id="GFO39356.1"/>
    </source>
</evidence>
<reference evidence="2 3" key="1">
    <citation type="journal article" date="2021" name="Elife">
        <title>Chloroplast acquisition without the gene transfer in kleptoplastic sea slugs, Plakobranchus ocellatus.</title>
        <authorList>
            <person name="Maeda T."/>
            <person name="Takahashi S."/>
            <person name="Yoshida T."/>
            <person name="Shimamura S."/>
            <person name="Takaki Y."/>
            <person name="Nagai Y."/>
            <person name="Toyoda A."/>
            <person name="Suzuki Y."/>
            <person name="Arimoto A."/>
            <person name="Ishii H."/>
            <person name="Satoh N."/>
            <person name="Nishiyama T."/>
            <person name="Hasebe M."/>
            <person name="Maruyama T."/>
            <person name="Minagawa J."/>
            <person name="Obokata J."/>
            <person name="Shigenobu S."/>
        </authorList>
    </citation>
    <scope>NUCLEOTIDE SEQUENCE [LARGE SCALE GENOMIC DNA]</scope>
</reference>
<evidence type="ECO:0000313" key="3">
    <source>
        <dbReference type="Proteomes" id="UP000735302"/>
    </source>
</evidence>
<keyword evidence="3" id="KW-1185">Reference proteome</keyword>
<accession>A0AAV4D5B9</accession>